<reference evidence="1 2" key="1">
    <citation type="submission" date="2016-10" db="EMBL/GenBank/DDBJ databases">
        <authorList>
            <person name="de Groot N.N."/>
        </authorList>
    </citation>
    <scope>NUCLEOTIDE SEQUENCE [LARGE SCALE GENOMIC DNA]</scope>
    <source>
        <strain evidence="1 2">DSM 19886</strain>
    </source>
</reference>
<dbReference type="Proteomes" id="UP000199440">
    <property type="component" value="Unassembled WGS sequence"/>
</dbReference>
<organism evidence="1 2">
    <name type="scientific">Kriegella aquimaris</name>
    <dbReference type="NCBI Taxonomy" id="192904"/>
    <lineage>
        <taxon>Bacteria</taxon>
        <taxon>Pseudomonadati</taxon>
        <taxon>Bacteroidota</taxon>
        <taxon>Flavobacteriia</taxon>
        <taxon>Flavobacteriales</taxon>
        <taxon>Flavobacteriaceae</taxon>
        <taxon>Kriegella</taxon>
    </lineage>
</organism>
<protein>
    <submittedName>
        <fullName evidence="1">Uncharacterized protein</fullName>
    </submittedName>
</protein>
<dbReference type="EMBL" id="FNGV01000026">
    <property type="protein sequence ID" value="SDN11830.1"/>
    <property type="molecule type" value="Genomic_DNA"/>
</dbReference>
<dbReference type="AlphaFoldDB" id="A0A1G9YRX8"/>
<keyword evidence="2" id="KW-1185">Reference proteome</keyword>
<sequence>MRNCPQINFSGDSRQLAATAQNLENKISEPLLSLVSVSTDILGVPYIM</sequence>
<evidence type="ECO:0000313" key="1">
    <source>
        <dbReference type="EMBL" id="SDN11830.1"/>
    </source>
</evidence>
<proteinExistence type="predicted"/>
<dbReference type="RefSeq" id="WP_176801501.1">
    <property type="nucleotide sequence ID" value="NZ_FNGV01000026.1"/>
</dbReference>
<evidence type="ECO:0000313" key="2">
    <source>
        <dbReference type="Proteomes" id="UP000199440"/>
    </source>
</evidence>
<accession>A0A1G9YRX8</accession>
<gene>
    <name evidence="1" type="ORF">SAMN04488514_12611</name>
</gene>
<name>A0A1G9YRX8_9FLAO</name>